<dbReference type="AlphaFoldDB" id="D2U9B5"/>
<keyword evidence="3" id="KW-1185">Reference proteome</keyword>
<reference evidence="2 3" key="1">
    <citation type="journal article" date="2009" name="BMC Genomics">
        <title>The complete genome sequence of Xanthomonas albilineans provides new insights into the reductive genome evolution of the xylem-limited Xanthomonadaceae.</title>
        <authorList>
            <person name="Pieretti I."/>
            <person name="Royer M."/>
            <person name="Barbe V."/>
            <person name="Carrere S."/>
            <person name="Koebnik R."/>
            <person name="Cociancich S."/>
            <person name="Couloux A."/>
            <person name="Darrasse A."/>
            <person name="Gouzy J."/>
            <person name="Jacques M.A."/>
            <person name="Lauber E."/>
            <person name="Manceau C."/>
            <person name="Mangenot S."/>
            <person name="Poussier S."/>
            <person name="Segurens B."/>
            <person name="Szurek B."/>
            <person name="Verdier V."/>
            <person name="Arlat M."/>
            <person name="Rott P."/>
        </authorList>
    </citation>
    <scope>NUCLEOTIDE SEQUENCE [LARGE SCALE GENOMIC DNA]</scope>
    <source>
        <strain evidence="3">GPE PC73 / CFBP 7063</strain>
    </source>
</reference>
<accession>D2U9B5</accession>
<dbReference type="EMBL" id="FP565176">
    <property type="protein sequence ID" value="CBA16857.1"/>
    <property type="molecule type" value="Genomic_DNA"/>
</dbReference>
<dbReference type="Proteomes" id="UP000001890">
    <property type="component" value="Chromosome"/>
</dbReference>
<dbReference type="STRING" id="380358.XALC_2377"/>
<keyword evidence="1" id="KW-0812">Transmembrane</keyword>
<name>D2U9B5_XANAP</name>
<keyword evidence="1" id="KW-1133">Transmembrane helix</keyword>
<keyword evidence="1" id="KW-0472">Membrane</keyword>
<evidence type="ECO:0000313" key="2">
    <source>
        <dbReference type="EMBL" id="CBA16857.1"/>
    </source>
</evidence>
<evidence type="ECO:0000313" key="3">
    <source>
        <dbReference type="Proteomes" id="UP000001890"/>
    </source>
</evidence>
<sequence length="81" mass="9466">MDMNKYLILAVSIIFFLISLVFVAWSIQAAWLTFFAHDKAVVQELSVRFYIRGGIGFLFFIASIFMGFKALRVRRYNNSFK</sequence>
<feature type="transmembrane region" description="Helical" evidence="1">
    <location>
        <begin position="7"/>
        <end position="29"/>
    </location>
</feature>
<proteinExistence type="predicted"/>
<evidence type="ECO:0000256" key="1">
    <source>
        <dbReference type="SAM" id="Phobius"/>
    </source>
</evidence>
<organism evidence="2 3">
    <name type="scientific">Xanthomonas albilineans (strain GPE PC73 / CFBP 7063)</name>
    <dbReference type="NCBI Taxonomy" id="380358"/>
    <lineage>
        <taxon>Bacteria</taxon>
        <taxon>Pseudomonadati</taxon>
        <taxon>Pseudomonadota</taxon>
        <taxon>Gammaproteobacteria</taxon>
        <taxon>Lysobacterales</taxon>
        <taxon>Lysobacteraceae</taxon>
        <taxon>Xanthomonas</taxon>
    </lineage>
</organism>
<dbReference type="KEGG" id="xal:XALC_2377"/>
<protein>
    <submittedName>
        <fullName evidence="2">Uncharacterized protein</fullName>
    </submittedName>
</protein>
<gene>
    <name evidence="2" type="ordered locus">XALc_2377</name>
</gene>
<feature type="transmembrane region" description="Helical" evidence="1">
    <location>
        <begin position="49"/>
        <end position="71"/>
    </location>
</feature>